<dbReference type="EMBL" id="CP036289">
    <property type="protein sequence ID" value="QDU77949.1"/>
    <property type="molecule type" value="Genomic_DNA"/>
</dbReference>
<protein>
    <submittedName>
        <fullName evidence="2">Uncharacterized protein</fullName>
    </submittedName>
</protein>
<keyword evidence="1" id="KW-0472">Membrane</keyword>
<evidence type="ECO:0000313" key="2">
    <source>
        <dbReference type="EMBL" id="QDU77949.1"/>
    </source>
</evidence>
<sequence length="105" mass="11254">MVPDDDDHSAPARFGRWINQLDIDFSSFTLVGWVVAIGSLVLGGFAGYLVYSLVAAGGNQQGVNAGKASGLSFFITMVVVTVFSFQGLRAVARWTGNPVVRDRED</sequence>
<reference evidence="3" key="1">
    <citation type="submission" date="2019-02" db="EMBL/GenBank/DDBJ databases">
        <title>Deep-cultivation of Planctomycetes and their phenomic and genomic characterization uncovers novel biology.</title>
        <authorList>
            <person name="Wiegand S."/>
            <person name="Jogler M."/>
            <person name="Boedeker C."/>
            <person name="Pinto D."/>
            <person name="Vollmers J."/>
            <person name="Rivas-Marin E."/>
            <person name="Kohn T."/>
            <person name="Peeters S.H."/>
            <person name="Heuer A."/>
            <person name="Rast P."/>
            <person name="Oberbeckmann S."/>
            <person name="Bunk B."/>
            <person name="Jeske O."/>
            <person name="Meyerdierks A."/>
            <person name="Storesund J.E."/>
            <person name="Kallscheuer N."/>
            <person name="Luecker S."/>
            <person name="Lage O.M."/>
            <person name="Pohl T."/>
            <person name="Merkel B.J."/>
            <person name="Hornburger P."/>
            <person name="Mueller R.-W."/>
            <person name="Bruemmer F."/>
            <person name="Labrenz M."/>
            <person name="Spormann A.M."/>
            <person name="Op den Camp H."/>
            <person name="Overmann J."/>
            <person name="Amann R."/>
            <person name="Jetten M.S.M."/>
            <person name="Mascher T."/>
            <person name="Medema M.H."/>
            <person name="Devos D.P."/>
            <person name="Kaster A.-K."/>
            <person name="Ovreas L."/>
            <person name="Rohde M."/>
            <person name="Galperin M.Y."/>
            <person name="Jogler C."/>
        </authorList>
    </citation>
    <scope>NUCLEOTIDE SEQUENCE [LARGE SCALE GENOMIC DNA]</scope>
    <source>
        <strain evidence="3">Pan97</strain>
    </source>
</reference>
<gene>
    <name evidence="2" type="ORF">Pan97_50280</name>
</gene>
<proteinExistence type="predicted"/>
<dbReference type="Proteomes" id="UP000318626">
    <property type="component" value="Chromosome"/>
</dbReference>
<accession>A0A518CFE5</accession>
<feature type="transmembrane region" description="Helical" evidence="1">
    <location>
        <begin position="68"/>
        <end position="88"/>
    </location>
</feature>
<feature type="transmembrane region" description="Helical" evidence="1">
    <location>
        <begin position="30"/>
        <end position="56"/>
    </location>
</feature>
<name>A0A518CFE5_9BACT</name>
<organism evidence="2 3">
    <name type="scientific">Bremerella volcania</name>
    <dbReference type="NCBI Taxonomy" id="2527984"/>
    <lineage>
        <taxon>Bacteria</taxon>
        <taxon>Pseudomonadati</taxon>
        <taxon>Planctomycetota</taxon>
        <taxon>Planctomycetia</taxon>
        <taxon>Pirellulales</taxon>
        <taxon>Pirellulaceae</taxon>
        <taxon>Bremerella</taxon>
    </lineage>
</organism>
<keyword evidence="1" id="KW-1133">Transmembrane helix</keyword>
<keyword evidence="1" id="KW-0812">Transmembrane</keyword>
<keyword evidence="3" id="KW-1185">Reference proteome</keyword>
<dbReference type="KEGG" id="bvo:Pan97_50280"/>
<dbReference type="AlphaFoldDB" id="A0A518CFE5"/>
<evidence type="ECO:0000256" key="1">
    <source>
        <dbReference type="SAM" id="Phobius"/>
    </source>
</evidence>
<evidence type="ECO:0000313" key="3">
    <source>
        <dbReference type="Proteomes" id="UP000318626"/>
    </source>
</evidence>